<protein>
    <recommendedName>
        <fullName evidence="6">WASH complex subunit 4</fullName>
    </recommendedName>
</protein>
<feature type="domain" description="WASH complex subunit 7 central" evidence="1">
    <location>
        <begin position="584"/>
        <end position="934"/>
    </location>
</feature>
<dbReference type="GO" id="GO:0071203">
    <property type="term" value="C:WASH complex"/>
    <property type="evidence" value="ECO:0007669"/>
    <property type="project" value="InterPro"/>
</dbReference>
<gene>
    <name evidence="4" type="ORF">CAMP_LOCUS4715</name>
</gene>
<evidence type="ECO:0008006" key="6">
    <source>
        <dbReference type="Google" id="ProtNLM"/>
    </source>
</evidence>
<dbReference type="InterPro" id="IPR028282">
    <property type="entry name" value="WASH-7_central"/>
</dbReference>
<dbReference type="InterPro" id="IPR028283">
    <property type="entry name" value="WASH-7_C"/>
</dbReference>
<dbReference type="GO" id="GO:0007032">
    <property type="term" value="P:endosome organization"/>
    <property type="evidence" value="ECO:0007669"/>
    <property type="project" value="TreeGrafter"/>
</dbReference>
<evidence type="ECO:0000259" key="1">
    <source>
        <dbReference type="Pfam" id="PF14744"/>
    </source>
</evidence>
<dbReference type="GO" id="GO:0016197">
    <property type="term" value="P:endosomal transport"/>
    <property type="evidence" value="ECO:0007669"/>
    <property type="project" value="TreeGrafter"/>
</dbReference>
<keyword evidence="5" id="KW-1185">Reference proteome</keyword>
<evidence type="ECO:0000313" key="4">
    <source>
        <dbReference type="EMBL" id="CAI5442078.1"/>
    </source>
</evidence>
<evidence type="ECO:0000313" key="5">
    <source>
        <dbReference type="Proteomes" id="UP001152747"/>
    </source>
</evidence>
<dbReference type="Proteomes" id="UP001152747">
    <property type="component" value="Unassembled WGS sequence"/>
</dbReference>
<organism evidence="4 5">
    <name type="scientific">Caenorhabditis angaria</name>
    <dbReference type="NCBI Taxonomy" id="860376"/>
    <lineage>
        <taxon>Eukaryota</taxon>
        <taxon>Metazoa</taxon>
        <taxon>Ecdysozoa</taxon>
        <taxon>Nematoda</taxon>
        <taxon>Chromadorea</taxon>
        <taxon>Rhabditida</taxon>
        <taxon>Rhabditina</taxon>
        <taxon>Rhabditomorpha</taxon>
        <taxon>Rhabditoidea</taxon>
        <taxon>Rhabditidae</taxon>
        <taxon>Peloderinae</taxon>
        <taxon>Caenorhabditis</taxon>
    </lineage>
</organism>
<sequence length="1129" mass="130687">MDPNSVKPQITRLQKFRESILQQIPSIECPRNFRKVVYEDESLNKLDITTEIHSDHEMVGGCLRILSSMLHRGHIFVRRANEIHFPKLLMYAHTASGAVGNLELCLDIAVSSCEIFINILDFHQEIFTLFRNIVVQMYTFRNQSVEEFPIGQTIQFKRVWRCLGDLLGIVIQLDEIVLAKPIIRQNHQIMLRDIEERIERMAGNDNVKLESLQALQETYMKLKLAESYCLSGNAFREFYEESLGELDTSIGFAKEMHLSIHLMYLKWEKASIDNRPDRRQFMAILGLSVYYHHHFANFANKELIRKVLGGQRKLGAFSLFGDLRFFPGAFLLREIADHSVFDKKDIAAVEKTREDLNIPNIFDAIQNDIIGRIREVENWEEEVERKIEERMNNRGNIAQICLDLGELFLKGVSIADLLQGQSKILLSKFVGVGGNLESMLLTRDQAFRLLDGLETIKSISFVFQKHWRVFSESAMLAVQQWKCHAINFIEKAKVVLKASQLPPGEIECKNASLSVARDMLFATPNKQRMLICATALDIGDIEKWLKTQDLAQLHNLINRIDNFLAPRTIAEKTTNCAFLAHSYTLNDVFWEHIFTRKSRCENIRRWLSIVTDVENYWNIARNELNYSEPNSYHIIRYKFLSKLCSLVENDLRISTHQHLEISKRDCLSEEDSKLIRHLLQSGVFRFSDQIIDCREFVTRYLEKAFYNLTVVAPHDAQTYAKMAKFASLKYDLEIISGGLPNGGIDESTDMIELVKNLSSVVVNYNYSMTQELFIEKQSPNRRLHVFTRNDLVNALRKFGNGLVPTATNIAYQILRKKLNIFYQFLSDDHIRAQIEFDMRLIENSPKMSTGMERGYTYDMCENFTNKMVKIAASEPNQTNSGGSERGTEDGEEKAITYLDKFRVLITQIGNTLGFVRTIGMASKNVEVEMGEYMSTEITRLLDELDVGEEQHETIQRIRNRCRVGTSSVQKSDFNQLLVNVFKDALNKNLSYLTNFYMIIPALSWSYADYMRICRIRAKNSIHTQQNDYTTVNDGFVVGIAYLLTVLNGWEKFEELIWFDEIMGYLDNETIRLIANPSKGSKLKQERCEALHGEFQEIKESLYSAKIFFEFEDFGVKTNEKDEEQEDDWF</sequence>
<dbReference type="Pfam" id="PF14745">
    <property type="entry name" value="WASH-4_N"/>
    <property type="match status" value="1"/>
</dbReference>
<feature type="domain" description="WASH complex subunit 4 N-terminal" evidence="2">
    <location>
        <begin position="43"/>
        <end position="572"/>
    </location>
</feature>
<dbReference type="InterPro" id="IPR028191">
    <property type="entry name" value="WASH-4_N"/>
</dbReference>
<dbReference type="EMBL" id="CANHGI010000002">
    <property type="protein sequence ID" value="CAI5442078.1"/>
    <property type="molecule type" value="Genomic_DNA"/>
</dbReference>
<comment type="caution">
    <text evidence="4">The sequence shown here is derived from an EMBL/GenBank/DDBJ whole genome shotgun (WGS) entry which is preliminary data.</text>
</comment>
<accession>A0A9P1ICI0</accession>
<reference evidence="4" key="1">
    <citation type="submission" date="2022-11" db="EMBL/GenBank/DDBJ databases">
        <authorList>
            <person name="Kikuchi T."/>
        </authorList>
    </citation>
    <scope>NUCLEOTIDE SEQUENCE</scope>
    <source>
        <strain evidence="4">PS1010</strain>
    </source>
</reference>
<dbReference type="Pfam" id="PF14746">
    <property type="entry name" value="WASH-7_C"/>
    <property type="match status" value="1"/>
</dbReference>
<evidence type="ECO:0000259" key="3">
    <source>
        <dbReference type="Pfam" id="PF14746"/>
    </source>
</evidence>
<proteinExistence type="predicted"/>
<dbReference type="AlphaFoldDB" id="A0A9P1ICI0"/>
<name>A0A9P1ICI0_9PELO</name>
<feature type="domain" description="WASH complex subunit 7 C-terminal" evidence="3">
    <location>
        <begin position="968"/>
        <end position="1108"/>
    </location>
</feature>
<dbReference type="InterPro" id="IPR027307">
    <property type="entry name" value="WASH7"/>
</dbReference>
<dbReference type="PANTHER" id="PTHR31409:SF0">
    <property type="entry name" value="WASH COMPLEX SUBUNIT 4"/>
    <property type="match status" value="1"/>
</dbReference>
<dbReference type="OrthoDB" id="10261210at2759"/>
<dbReference type="GO" id="GO:0005768">
    <property type="term" value="C:endosome"/>
    <property type="evidence" value="ECO:0007669"/>
    <property type="project" value="TreeGrafter"/>
</dbReference>
<dbReference type="PANTHER" id="PTHR31409">
    <property type="entry name" value="WASH COMPLEX SUBUNIT 4"/>
    <property type="match status" value="1"/>
</dbReference>
<evidence type="ECO:0000259" key="2">
    <source>
        <dbReference type="Pfam" id="PF14745"/>
    </source>
</evidence>
<dbReference type="Pfam" id="PF14744">
    <property type="entry name" value="WASH-7_mid"/>
    <property type="match status" value="1"/>
</dbReference>